<organism evidence="2 3">
    <name type="scientific">Macrostomum lignano</name>
    <dbReference type="NCBI Taxonomy" id="282301"/>
    <lineage>
        <taxon>Eukaryota</taxon>
        <taxon>Metazoa</taxon>
        <taxon>Spiralia</taxon>
        <taxon>Lophotrochozoa</taxon>
        <taxon>Platyhelminthes</taxon>
        <taxon>Rhabditophora</taxon>
        <taxon>Macrostomorpha</taxon>
        <taxon>Macrostomida</taxon>
        <taxon>Macrostomidae</taxon>
        <taxon>Macrostomum</taxon>
    </lineage>
</organism>
<keyword evidence="2" id="KW-1185">Reference proteome</keyword>
<dbReference type="WBParaSite" id="maker-uti_cns_0013886-snap-gene-0.2-mRNA-1">
    <property type="protein sequence ID" value="maker-uti_cns_0013886-snap-gene-0.2-mRNA-1"/>
    <property type="gene ID" value="maker-uti_cns_0013886-snap-gene-0.2"/>
</dbReference>
<protein>
    <submittedName>
        <fullName evidence="3">RING-type domain-containing protein</fullName>
    </submittedName>
</protein>
<feature type="compositionally biased region" description="Low complexity" evidence="1">
    <location>
        <begin position="635"/>
        <end position="653"/>
    </location>
</feature>
<feature type="compositionally biased region" description="Polar residues" evidence="1">
    <location>
        <begin position="585"/>
        <end position="597"/>
    </location>
</feature>
<feature type="region of interest" description="Disordered" evidence="1">
    <location>
        <begin position="1661"/>
        <end position="1681"/>
    </location>
</feature>
<dbReference type="PANTHER" id="PTHR21436">
    <property type="entry name" value="COILED-COIL DOMAIN-CONTAINING PROTEIN 142"/>
    <property type="match status" value="1"/>
</dbReference>
<feature type="compositionally biased region" description="Pro residues" evidence="1">
    <location>
        <begin position="654"/>
        <end position="664"/>
    </location>
</feature>
<feature type="compositionally biased region" description="Low complexity" evidence="1">
    <location>
        <begin position="1089"/>
        <end position="1108"/>
    </location>
</feature>
<feature type="compositionally biased region" description="Polar residues" evidence="1">
    <location>
        <begin position="1015"/>
        <end position="1034"/>
    </location>
</feature>
<feature type="compositionally biased region" description="Pro residues" evidence="1">
    <location>
        <begin position="1057"/>
        <end position="1088"/>
    </location>
</feature>
<feature type="region of interest" description="Disordered" evidence="1">
    <location>
        <begin position="577"/>
        <end position="666"/>
    </location>
</feature>
<reference evidence="3" key="1">
    <citation type="submission" date="2016-11" db="UniProtKB">
        <authorList>
            <consortium name="WormBaseParasite"/>
        </authorList>
    </citation>
    <scope>IDENTIFICATION</scope>
</reference>
<dbReference type="PANTHER" id="PTHR21436:SF2">
    <property type="entry name" value="COILED-COIL DOMAIN-CONTAINING PROTEIN 142"/>
    <property type="match status" value="1"/>
</dbReference>
<dbReference type="InterPro" id="IPR026700">
    <property type="entry name" value="CCDC142"/>
</dbReference>
<name>A0A1I8IMS3_9PLAT</name>
<evidence type="ECO:0000256" key="1">
    <source>
        <dbReference type="SAM" id="MobiDB-lite"/>
    </source>
</evidence>
<evidence type="ECO:0000313" key="2">
    <source>
        <dbReference type="Proteomes" id="UP000095280"/>
    </source>
</evidence>
<proteinExistence type="predicted"/>
<sequence length="1712" mass="182135">VLNAQIRAAADAITFNLRLCRDHQRQQQRVRIQGAQRTQIDRLAGDVPADCVLNKSIRGRNINGLLVSVSNGDELPLPEVPNDRFFVARVLGPVTVAGVRFFEPELNPKLIALAQQLRIWEAGPATEDLGGWLSNWGSGRLAKQLRVWEAGPATEDLGGWEAGSNWDLGGWPSNWGSGRLAQQLGIWEAGPATGIWEAGPATEDLEGWLSNWGSGRLAQQLGIWKAGPATEDLEGWLSNWGSGRLAQQQRIWKAGSATGDLGGWPSNRGSGRLAQQLGIWEAGPATEDLEGWLSNWGSGRLAQQLGIWEAGPATGDLGGWPSNWGSGRLAKQLSIFGNELLAFGVGHAGLELSVQVAPDDALHNVRRISNCRLAALRDSAKIQIIANVISYGLGVGGRTGAAAIDVLGQGRQLVLRSIGHVPDEVRESAPITTPPLYSTAMMVVPVSTSCWVQSASMAAQLMVLEVFDQKAASLIDGAPSSLACCEVSKSTRRCGYLAKKSRNFATYWASCFLDDLTSVSCSSARIDASRSTEAKSSFKSGMESNRRFSSSLSSTLSPLLLASMTTTRALLGSIGRAKPVEDEPSANNPESGNSDNFSYKDDDQMATPPPTTTQPPLKHRSASSSARNYLMRQDAAAAAAATAATSKSPDFSSPSPPSRFPMPGPRRWVRLDQDALRDALREATAKFVNQPALGVTLHCSGADSLAMRHAGALPRFHTGLQRLHELERRLHLLELDRKIANRLRDLALLADQIDRIRDHEANQLVDARRPSSSSSASGASRYDCAAVVSSKLGSARALCERLRASLSHAQHVRSYVQASAPLQECLPLARPALAAYKDSADRLLYRALASTRAFLQASLSVLARTGLARHTREDLFELCRGLEEFNSTLDQVKWQRRLLNRRCSNLAEFAAPSEAVEDLRPVTFARLINRLAEERAEAPEVAVHRFYFNCDGLADAIADCGTGVDVDAAQASASAAAVALLSAQTCPITDWLRAEWDFASGLLDCLAQSTQLLPRQGGSSAESDTSTIGGSHSTVVGGLLRKDDTVENLVSGLNSEPPGPQSPPPQPQPHSPPSQSAAPPPPPPPLPPQQAQSSLAATSTSTADAPPAAKKKKKKGVRWSDYSDVPVRHHVVGKYLELVWRQIDYRFHPYRTIGLSWGPVSDDSDRDNNLGCLWLLPPSAVGAMADAVRVTASETSGLFPAKPAALLPCLQSLALRLQLHACQTEWLRAFDRHLALSSQSSTSRRLRRSYSNSLTTAASLVTPPTPQLLQPCLRAVALCCAELSDWLAGRRGGACRVTASQLEAPLAALADWLAASLTTCRSKLDSLTQLACRSLARMETDCDLDEDDELDDVDRVDDDDDVVCDGDDRNASTSRGRRFFAIILNDLPSLSDEISSAVAAFTGALSPRRLPDQCANRLRGRLEAFAALPDVVAATRALLMKRYGDRCLSRARRHLGAFFPSAERAWQLAEMASPPPTASSVVAAGGAAPAAATAATDTLFDGCLGPMLAGARGLGEAESDHRLELLAQPVAALAATWSAELLLRRRRRCEAAEPVGACLGPRAARHLESEVDRLAAYLAASLPDEPVLAARLADLDSIRQLRAGIRLLRRRQPVSRTASCGSLPTSVLLLPPGCCSSSSVAAAAAAAATIAATIAAAARAASASPSPSPSRSSTAGGASAASAASTVGTNSASAAAAAAASSAVELARSGKP</sequence>
<feature type="region of interest" description="Disordered" evidence="1">
    <location>
        <begin position="1015"/>
        <end position="1120"/>
    </location>
</feature>
<evidence type="ECO:0000313" key="3">
    <source>
        <dbReference type="WBParaSite" id="maker-uti_cns_0013886-snap-gene-0.2-mRNA-1"/>
    </source>
</evidence>
<accession>A0A1I8IMS3</accession>
<dbReference type="Proteomes" id="UP000095280">
    <property type="component" value="Unplaced"/>
</dbReference>